<evidence type="ECO:0000259" key="7">
    <source>
        <dbReference type="Pfam" id="PF02777"/>
    </source>
</evidence>
<organism evidence="8 9">
    <name type="scientific">Paenibacillus forsythiae</name>
    <dbReference type="NCBI Taxonomy" id="365616"/>
    <lineage>
        <taxon>Bacteria</taxon>
        <taxon>Bacillati</taxon>
        <taxon>Bacillota</taxon>
        <taxon>Bacilli</taxon>
        <taxon>Bacillales</taxon>
        <taxon>Paenibacillaceae</taxon>
        <taxon>Paenibacillus</taxon>
    </lineage>
</organism>
<dbReference type="EC" id="1.15.1.1" evidence="2"/>
<dbReference type="RefSeq" id="WP_312001343.1">
    <property type="nucleotide sequence ID" value="NZ_JAUSUY010000022.1"/>
</dbReference>
<dbReference type="Gene3D" id="1.20.1260.120">
    <property type="entry name" value="Protein of unknown function DUF2935"/>
    <property type="match status" value="1"/>
</dbReference>
<dbReference type="PRINTS" id="PR01703">
    <property type="entry name" value="MNSODISMTASE"/>
</dbReference>
<keyword evidence="3" id="KW-0479">Metal-binding</keyword>
<dbReference type="Pfam" id="PF02777">
    <property type="entry name" value="Sod_Fe_C"/>
    <property type="match status" value="1"/>
</dbReference>
<comment type="similarity">
    <text evidence="1">Belongs to the iron/manganese superoxide dismutase family.</text>
</comment>
<dbReference type="SUPFAM" id="SSF46609">
    <property type="entry name" value="Fe,Mn superoxide dismutase (SOD), N-terminal domain"/>
    <property type="match status" value="1"/>
</dbReference>
<sequence length="387" mass="43645">MLYKYGPPSSVRILEEIRFWKNQEKDNAALVKLAVPELKAPFVKLMDEWAAVFAASENAARSLLERAQSPGTGGDADPAEVERLAEAAREQSREFIRHLNAIQEQSPELRGAAADTYLTHVIRETEYFLGILKEPGYSGTSNRTARDASGIPSEEASSGASLSGPVNREAAAPDLREPASVPIGGHKLPPLPYPYNALEPYIDEKTMRIHHDKHHQSYVDGLNKAEKKLADARKSGDFDLVKHWERELAFNGAGHYLHTIFWDEMSPHGGGRPTGALLAAIERDFGSYNAFKKQFSEAAEKVEGGGWAILVWSPRSRRLEILTAEKHQNLSQWDVIPLLALDVWEHAYYLKHQNKRGDYIEDWWKVVNWPYVSERYDKASKLAWTPY</sequence>
<gene>
    <name evidence="8" type="ORF">J2Z22_004075</name>
</gene>
<feature type="compositionally biased region" description="Low complexity" evidence="5">
    <location>
        <begin position="152"/>
        <end position="165"/>
    </location>
</feature>
<dbReference type="SUPFAM" id="SSF158430">
    <property type="entry name" value="Bacillus cereus metalloprotein-like"/>
    <property type="match status" value="1"/>
</dbReference>
<evidence type="ECO:0000256" key="2">
    <source>
        <dbReference type="ARBA" id="ARBA00012682"/>
    </source>
</evidence>
<dbReference type="InterPro" id="IPR019831">
    <property type="entry name" value="Mn/Fe_SOD_N"/>
</dbReference>
<dbReference type="PROSITE" id="PS00088">
    <property type="entry name" value="SOD_MN"/>
    <property type="match status" value="1"/>
</dbReference>
<dbReference type="PANTHER" id="PTHR11404:SF6">
    <property type="entry name" value="SUPEROXIDE DISMUTASE [MN], MITOCHONDRIAL"/>
    <property type="match status" value="1"/>
</dbReference>
<dbReference type="PANTHER" id="PTHR11404">
    <property type="entry name" value="SUPEROXIDE DISMUTASE 2"/>
    <property type="match status" value="1"/>
</dbReference>
<comment type="caution">
    <text evidence="8">The sequence shown here is derived from an EMBL/GenBank/DDBJ whole genome shotgun (WGS) entry which is preliminary data.</text>
</comment>
<evidence type="ECO:0000313" key="9">
    <source>
        <dbReference type="Proteomes" id="UP001248709"/>
    </source>
</evidence>
<dbReference type="InterPro" id="IPR001189">
    <property type="entry name" value="Mn/Fe_SOD"/>
</dbReference>
<evidence type="ECO:0000256" key="1">
    <source>
        <dbReference type="ARBA" id="ARBA00008714"/>
    </source>
</evidence>
<dbReference type="Gene3D" id="3.55.40.20">
    <property type="entry name" value="Iron/manganese superoxide dismutase, C-terminal domain"/>
    <property type="match status" value="1"/>
</dbReference>
<evidence type="ECO:0000259" key="6">
    <source>
        <dbReference type="Pfam" id="PF00081"/>
    </source>
</evidence>
<accession>A0ABU3HCD9</accession>
<dbReference type="InterPro" id="IPR019832">
    <property type="entry name" value="Mn/Fe_SOD_C"/>
</dbReference>
<evidence type="ECO:0000256" key="4">
    <source>
        <dbReference type="ARBA" id="ARBA00023002"/>
    </source>
</evidence>
<name>A0ABU3HCD9_9BACL</name>
<dbReference type="EMBL" id="JAUSUY010000022">
    <property type="protein sequence ID" value="MDT3428483.1"/>
    <property type="molecule type" value="Genomic_DNA"/>
</dbReference>
<dbReference type="InterPro" id="IPR036314">
    <property type="entry name" value="SOD_C_sf"/>
</dbReference>
<dbReference type="Proteomes" id="UP001248709">
    <property type="component" value="Unassembled WGS sequence"/>
</dbReference>
<feature type="region of interest" description="Disordered" evidence="5">
    <location>
        <begin position="139"/>
        <end position="171"/>
    </location>
</feature>
<dbReference type="InterPro" id="IPR019833">
    <property type="entry name" value="Mn/Fe_SOD_BS"/>
</dbReference>
<evidence type="ECO:0000313" key="8">
    <source>
        <dbReference type="EMBL" id="MDT3428483.1"/>
    </source>
</evidence>
<evidence type="ECO:0000256" key="5">
    <source>
        <dbReference type="SAM" id="MobiDB-lite"/>
    </source>
</evidence>
<dbReference type="SUPFAM" id="SSF54719">
    <property type="entry name" value="Fe,Mn superoxide dismutase (SOD), C-terminal domain"/>
    <property type="match status" value="1"/>
</dbReference>
<protein>
    <recommendedName>
        <fullName evidence="2">superoxide dismutase</fullName>
        <ecNumber evidence="2">1.15.1.1</ecNumber>
    </recommendedName>
</protein>
<dbReference type="Gene3D" id="1.10.287.990">
    <property type="entry name" value="Fe,Mn superoxide dismutase (SOD) domain"/>
    <property type="match status" value="1"/>
</dbReference>
<evidence type="ECO:0000256" key="3">
    <source>
        <dbReference type="ARBA" id="ARBA00022723"/>
    </source>
</evidence>
<keyword evidence="9" id="KW-1185">Reference proteome</keyword>
<dbReference type="InterPro" id="IPR036324">
    <property type="entry name" value="Mn/Fe_SOD_N_sf"/>
</dbReference>
<dbReference type="Pfam" id="PF11155">
    <property type="entry name" value="DUF2935"/>
    <property type="match status" value="1"/>
</dbReference>
<reference evidence="8 9" key="1">
    <citation type="submission" date="2023-07" db="EMBL/GenBank/DDBJ databases">
        <title>Genomic Encyclopedia of Type Strains, Phase IV (KMG-IV): sequencing the most valuable type-strain genomes for metagenomic binning, comparative biology and taxonomic classification.</title>
        <authorList>
            <person name="Goeker M."/>
        </authorList>
    </citation>
    <scope>NUCLEOTIDE SEQUENCE [LARGE SCALE GENOMIC DNA]</scope>
    <source>
        <strain evidence="8 9">T98</strain>
    </source>
</reference>
<dbReference type="Pfam" id="PF00081">
    <property type="entry name" value="Sod_Fe_N"/>
    <property type="match status" value="1"/>
</dbReference>
<feature type="domain" description="Manganese/iron superoxide dismutase C-terminal" evidence="7">
    <location>
        <begin position="273"/>
        <end position="375"/>
    </location>
</feature>
<proteinExistence type="inferred from homology"/>
<feature type="domain" description="Manganese/iron superoxide dismutase N-terminal" evidence="6">
    <location>
        <begin position="186"/>
        <end position="266"/>
    </location>
</feature>
<dbReference type="InterPro" id="IPR050265">
    <property type="entry name" value="Fe/Mn_Superoxide_Dismutase"/>
</dbReference>
<keyword evidence="4 8" id="KW-0560">Oxidoreductase</keyword>
<dbReference type="GO" id="GO:0004784">
    <property type="term" value="F:superoxide dismutase activity"/>
    <property type="evidence" value="ECO:0007669"/>
    <property type="project" value="UniProtKB-EC"/>
</dbReference>
<dbReference type="InterPro" id="IPR021328">
    <property type="entry name" value="CotB-like"/>
</dbReference>